<dbReference type="KEGG" id="eta:ETA_07930"/>
<evidence type="ECO:0000256" key="7">
    <source>
        <dbReference type="ARBA" id="ARBA00022989"/>
    </source>
</evidence>
<keyword evidence="2" id="KW-0813">Transport</keyword>
<reference evidence="11 12" key="1">
    <citation type="journal article" date="2008" name="Environ. Microbiol.">
        <title>The genome of Erwinia tasmaniensis strain Et1/99, a non-pathogenic bacterium in the genus Erwinia.</title>
        <authorList>
            <person name="Kube M."/>
            <person name="Migdoll A.M."/>
            <person name="Mueller I."/>
            <person name="Kuhl H."/>
            <person name="Beck A."/>
            <person name="Reinhardt R."/>
            <person name="Geider K."/>
        </authorList>
    </citation>
    <scope>NUCLEOTIDE SEQUENCE [LARGE SCALE GENOMIC DNA]</scope>
    <source>
        <strain evidence="12">DSM 17950 / CFBP 7177 / CIP 109463 / NCPPB 4357 / Et1/99</strain>
    </source>
</reference>
<evidence type="ECO:0000256" key="4">
    <source>
        <dbReference type="ARBA" id="ARBA00022519"/>
    </source>
</evidence>
<evidence type="ECO:0000259" key="10">
    <source>
        <dbReference type="Pfam" id="PF11356"/>
    </source>
</evidence>
<name>B2VD59_ERWT9</name>
<keyword evidence="6" id="KW-0653">Protein transport</keyword>
<organism evidence="11 12">
    <name type="scientific">Erwinia tasmaniensis (strain DSM 17950 / CFBP 7177 / CIP 109463 / NCPPB 4357 / Et1/99)</name>
    <dbReference type="NCBI Taxonomy" id="465817"/>
    <lineage>
        <taxon>Bacteria</taxon>
        <taxon>Pseudomonadati</taxon>
        <taxon>Pseudomonadota</taxon>
        <taxon>Gammaproteobacteria</taxon>
        <taxon>Enterobacterales</taxon>
        <taxon>Erwiniaceae</taxon>
        <taxon>Erwinia</taxon>
    </lineage>
</organism>
<dbReference type="Gene3D" id="2.30.30.830">
    <property type="match status" value="1"/>
</dbReference>
<gene>
    <name evidence="11" type="primary">outC</name>
    <name evidence="11" type="ordered locus">ETA_07930</name>
</gene>
<evidence type="ECO:0000256" key="8">
    <source>
        <dbReference type="ARBA" id="ARBA00023136"/>
    </source>
</evidence>
<dbReference type="OrthoDB" id="6519131at2"/>
<dbReference type="GO" id="GO:0005886">
    <property type="term" value="C:plasma membrane"/>
    <property type="evidence" value="ECO:0007669"/>
    <property type="project" value="UniProtKB-SubCell"/>
</dbReference>
<keyword evidence="3" id="KW-1003">Cell membrane</keyword>
<dbReference type="AlphaFoldDB" id="B2VD59"/>
<accession>B2VD59</accession>
<feature type="domain" description="Type II secretion system protein GspC N-terminal" evidence="10">
    <location>
        <begin position="31"/>
        <end position="166"/>
    </location>
</feature>
<evidence type="ECO:0000256" key="6">
    <source>
        <dbReference type="ARBA" id="ARBA00022927"/>
    </source>
</evidence>
<proteinExistence type="predicted"/>
<comment type="subcellular location">
    <subcellularLocation>
        <location evidence="1">Cell inner membrane</location>
    </subcellularLocation>
</comment>
<keyword evidence="8 9" id="KW-0472">Membrane</keyword>
<evidence type="ECO:0000256" key="9">
    <source>
        <dbReference type="SAM" id="Phobius"/>
    </source>
</evidence>
<dbReference type="Pfam" id="PF11356">
    <property type="entry name" value="T2SSC"/>
    <property type="match status" value="1"/>
</dbReference>
<protein>
    <submittedName>
        <fullName evidence="11">General secretion pathway protein C (Pectic enzymes secretion protein outC)</fullName>
    </submittedName>
</protein>
<dbReference type="HOGENOM" id="CLU_1710454_0_0_6"/>
<dbReference type="GO" id="GO:0015031">
    <property type="term" value="P:protein transport"/>
    <property type="evidence" value="ECO:0007669"/>
    <property type="project" value="UniProtKB-KW"/>
</dbReference>
<dbReference type="EMBL" id="CU468135">
    <property type="protein sequence ID" value="CAO95839.1"/>
    <property type="molecule type" value="Genomic_DNA"/>
</dbReference>
<dbReference type="STRING" id="465817.ETA_07930"/>
<evidence type="ECO:0000313" key="12">
    <source>
        <dbReference type="Proteomes" id="UP000001726"/>
    </source>
</evidence>
<dbReference type="Proteomes" id="UP000001726">
    <property type="component" value="Chromosome"/>
</dbReference>
<dbReference type="InterPro" id="IPR024961">
    <property type="entry name" value="T2SS_GspC_N"/>
</dbReference>
<keyword evidence="7 9" id="KW-1133">Transmembrane helix</keyword>
<keyword evidence="5 9" id="KW-0812">Transmembrane</keyword>
<evidence type="ECO:0000256" key="3">
    <source>
        <dbReference type="ARBA" id="ARBA00022475"/>
    </source>
</evidence>
<evidence type="ECO:0000256" key="2">
    <source>
        <dbReference type="ARBA" id="ARBA00022448"/>
    </source>
</evidence>
<dbReference type="RefSeq" id="WP_012440541.1">
    <property type="nucleotide sequence ID" value="NC_010694.1"/>
</dbReference>
<evidence type="ECO:0000256" key="5">
    <source>
        <dbReference type="ARBA" id="ARBA00022692"/>
    </source>
</evidence>
<dbReference type="eggNOG" id="COG3031">
    <property type="taxonomic scope" value="Bacteria"/>
</dbReference>
<evidence type="ECO:0000256" key="1">
    <source>
        <dbReference type="ARBA" id="ARBA00004533"/>
    </source>
</evidence>
<sequence>MNLFSDNAPITDLKRVASPRALYFVSVILPLAALGYALNFPTPSLLPPPEAPQLSAETEPERTQDGYTSLSVISLFTAPRKDLAVQQQDDSDEQLLRAPESTLPLKVTGLLSSNVDSHSIAIMQQNQQQIALSIGDTLPGTTATLVRIFPQRVIIRHQGRYEALTLK</sequence>
<keyword evidence="12" id="KW-1185">Reference proteome</keyword>
<keyword evidence="4" id="KW-0997">Cell inner membrane</keyword>
<feature type="transmembrane region" description="Helical" evidence="9">
    <location>
        <begin position="21"/>
        <end position="38"/>
    </location>
</feature>
<evidence type="ECO:0000313" key="11">
    <source>
        <dbReference type="EMBL" id="CAO95839.1"/>
    </source>
</evidence>